<gene>
    <name evidence="2" type="ORF">JAAARDRAFT_131803</name>
</gene>
<dbReference type="STRING" id="933084.A0A067Q2I2"/>
<dbReference type="AlphaFoldDB" id="A0A067Q2I2"/>
<dbReference type="EMBL" id="KL197721">
    <property type="protein sequence ID" value="KDQ56801.1"/>
    <property type="molecule type" value="Genomic_DNA"/>
</dbReference>
<accession>A0A067Q2I2</accession>
<feature type="domain" description="DEAD/DEAH-box helicase" evidence="1">
    <location>
        <begin position="6"/>
        <end position="64"/>
    </location>
</feature>
<dbReference type="Pfam" id="PF00270">
    <property type="entry name" value="DEAD"/>
    <property type="match status" value="1"/>
</dbReference>
<dbReference type="OrthoDB" id="2499463at2759"/>
<organism evidence="2 3">
    <name type="scientific">Jaapia argillacea MUCL 33604</name>
    <dbReference type="NCBI Taxonomy" id="933084"/>
    <lineage>
        <taxon>Eukaryota</taxon>
        <taxon>Fungi</taxon>
        <taxon>Dikarya</taxon>
        <taxon>Basidiomycota</taxon>
        <taxon>Agaricomycotina</taxon>
        <taxon>Agaricomycetes</taxon>
        <taxon>Agaricomycetidae</taxon>
        <taxon>Jaapiales</taxon>
        <taxon>Jaapiaceae</taxon>
        <taxon>Jaapia</taxon>
    </lineage>
</organism>
<dbReference type="InParanoid" id="A0A067Q2I2"/>
<keyword evidence="3" id="KW-1185">Reference proteome</keyword>
<dbReference type="SUPFAM" id="SSF52540">
    <property type="entry name" value="P-loop containing nucleoside triphosphate hydrolases"/>
    <property type="match status" value="1"/>
</dbReference>
<dbReference type="GO" id="GO:0003676">
    <property type="term" value="F:nucleic acid binding"/>
    <property type="evidence" value="ECO:0007669"/>
    <property type="project" value="InterPro"/>
</dbReference>
<evidence type="ECO:0000313" key="2">
    <source>
        <dbReference type="EMBL" id="KDQ56801.1"/>
    </source>
</evidence>
<protein>
    <recommendedName>
        <fullName evidence="1">DEAD/DEAH-box helicase domain-containing protein</fullName>
    </recommendedName>
</protein>
<name>A0A067Q2I2_9AGAM</name>
<dbReference type="InterPro" id="IPR011545">
    <property type="entry name" value="DEAD/DEAH_box_helicase_dom"/>
</dbReference>
<dbReference type="Gene3D" id="3.40.50.300">
    <property type="entry name" value="P-loop containing nucleotide triphosphate hydrolases"/>
    <property type="match status" value="1"/>
</dbReference>
<reference evidence="3" key="1">
    <citation type="journal article" date="2014" name="Proc. Natl. Acad. Sci. U.S.A.">
        <title>Extensive sampling of basidiomycete genomes demonstrates inadequacy of the white-rot/brown-rot paradigm for wood decay fungi.</title>
        <authorList>
            <person name="Riley R."/>
            <person name="Salamov A.A."/>
            <person name="Brown D.W."/>
            <person name="Nagy L.G."/>
            <person name="Floudas D."/>
            <person name="Held B.W."/>
            <person name="Levasseur A."/>
            <person name="Lombard V."/>
            <person name="Morin E."/>
            <person name="Otillar R."/>
            <person name="Lindquist E.A."/>
            <person name="Sun H."/>
            <person name="LaButti K.M."/>
            <person name="Schmutz J."/>
            <person name="Jabbour D."/>
            <person name="Luo H."/>
            <person name="Baker S.E."/>
            <person name="Pisabarro A.G."/>
            <person name="Walton J.D."/>
            <person name="Blanchette R.A."/>
            <person name="Henrissat B."/>
            <person name="Martin F."/>
            <person name="Cullen D."/>
            <person name="Hibbett D.S."/>
            <person name="Grigoriev I.V."/>
        </authorList>
    </citation>
    <scope>NUCLEOTIDE SEQUENCE [LARGE SCALE GENOMIC DNA]</scope>
    <source>
        <strain evidence="3">MUCL 33604</strain>
    </source>
</reference>
<feature type="non-terminal residue" evidence="2">
    <location>
        <position position="1"/>
    </location>
</feature>
<evidence type="ECO:0000313" key="3">
    <source>
        <dbReference type="Proteomes" id="UP000027265"/>
    </source>
</evidence>
<sequence length="66" mass="7164">GKSPYPWQLDVAEAFILGLDAVVIAGTGAGKTMPFIMPLLLKEWQNKTIGIISPLKALQRDQVSLL</sequence>
<proteinExistence type="predicted"/>
<dbReference type="Proteomes" id="UP000027265">
    <property type="component" value="Unassembled WGS sequence"/>
</dbReference>
<evidence type="ECO:0000259" key="1">
    <source>
        <dbReference type="Pfam" id="PF00270"/>
    </source>
</evidence>
<dbReference type="InterPro" id="IPR027417">
    <property type="entry name" value="P-loop_NTPase"/>
</dbReference>
<dbReference type="GO" id="GO:0005524">
    <property type="term" value="F:ATP binding"/>
    <property type="evidence" value="ECO:0007669"/>
    <property type="project" value="InterPro"/>
</dbReference>
<dbReference type="HOGENOM" id="CLU_001103_20_2_1"/>